<evidence type="ECO:0000313" key="1">
    <source>
        <dbReference type="EMBL" id="KAJ7524074.1"/>
    </source>
</evidence>
<comment type="caution">
    <text evidence="1">The sequence shown here is derived from an EMBL/GenBank/DDBJ whole genome shotgun (WGS) entry which is preliminary data.</text>
</comment>
<keyword evidence="2" id="KW-1185">Reference proteome</keyword>
<evidence type="ECO:0000313" key="2">
    <source>
        <dbReference type="Proteomes" id="UP001162992"/>
    </source>
</evidence>
<protein>
    <submittedName>
        <fullName evidence="1">Uncharacterized protein</fullName>
    </submittedName>
</protein>
<sequence>MEDEKWYWRTLWGTTAFFVLLPLCLKRLIVPYGRHVRRGWGPTMAARDGWVLMESPALWASFIVFVMGDHHTHTIPLCLFRFFQLHYVHRTLIYPFRIKEENKGMPIAVIASGFLFNFINAYLQARWISHYGVYPSDWLSSPKFLLGSTVFFVGLVTNIWADSVLLSLRQNSEDRSYKVPKGWLFEFVTCPNYAAEILEWLGWAILTWSPAGLVFALASAGNLIPRAVSHHEWYQKKFSDYPQKRRAIIPFVL</sequence>
<accession>A0ACC2B2S2</accession>
<reference evidence="2" key="1">
    <citation type="journal article" date="2024" name="Proc. Natl. Acad. Sci. U.S.A.">
        <title>Extraordinary preservation of gene collinearity over three hundred million years revealed in homosporous lycophytes.</title>
        <authorList>
            <person name="Li C."/>
            <person name="Wickell D."/>
            <person name="Kuo L.Y."/>
            <person name="Chen X."/>
            <person name="Nie B."/>
            <person name="Liao X."/>
            <person name="Peng D."/>
            <person name="Ji J."/>
            <person name="Jenkins J."/>
            <person name="Williams M."/>
            <person name="Shu S."/>
            <person name="Plott C."/>
            <person name="Barry K."/>
            <person name="Rajasekar S."/>
            <person name="Grimwood J."/>
            <person name="Han X."/>
            <person name="Sun S."/>
            <person name="Hou Z."/>
            <person name="He W."/>
            <person name="Dai G."/>
            <person name="Sun C."/>
            <person name="Schmutz J."/>
            <person name="Leebens-Mack J.H."/>
            <person name="Li F.W."/>
            <person name="Wang L."/>
        </authorList>
    </citation>
    <scope>NUCLEOTIDE SEQUENCE [LARGE SCALE GENOMIC DNA]</scope>
    <source>
        <strain evidence="2">cv. PW_Plant_1</strain>
    </source>
</reference>
<dbReference type="Proteomes" id="UP001162992">
    <property type="component" value="Chromosome 18"/>
</dbReference>
<organism evidence="1 2">
    <name type="scientific">Diphasiastrum complanatum</name>
    <name type="common">Issler's clubmoss</name>
    <name type="synonym">Lycopodium complanatum</name>
    <dbReference type="NCBI Taxonomy" id="34168"/>
    <lineage>
        <taxon>Eukaryota</taxon>
        <taxon>Viridiplantae</taxon>
        <taxon>Streptophyta</taxon>
        <taxon>Embryophyta</taxon>
        <taxon>Tracheophyta</taxon>
        <taxon>Lycopodiopsida</taxon>
        <taxon>Lycopodiales</taxon>
        <taxon>Lycopodiaceae</taxon>
        <taxon>Lycopodioideae</taxon>
        <taxon>Diphasiastrum</taxon>
    </lineage>
</organism>
<gene>
    <name evidence="1" type="ORF">O6H91_18G076500</name>
</gene>
<proteinExistence type="predicted"/>
<name>A0ACC2B2S2_DIPCM</name>
<dbReference type="EMBL" id="CM055109">
    <property type="protein sequence ID" value="KAJ7524074.1"/>
    <property type="molecule type" value="Genomic_DNA"/>
</dbReference>